<dbReference type="Gene3D" id="3.30.360.40">
    <property type="entry name" value="YwmB-like"/>
    <property type="match status" value="1"/>
</dbReference>
<dbReference type="Pfam" id="PF08680">
    <property type="entry name" value="DUF1779"/>
    <property type="match status" value="1"/>
</dbReference>
<dbReference type="RefSeq" id="WP_170834659.1">
    <property type="nucleotide sequence ID" value="NZ_FOHU01000002.1"/>
</dbReference>
<dbReference type="InterPro" id="IPR036209">
    <property type="entry name" value="YwmB-like_sf"/>
</dbReference>
<accession>A0A1H9ZPD1</accession>
<dbReference type="AlphaFoldDB" id="A0A1H9ZPD1"/>
<dbReference type="Proteomes" id="UP000199568">
    <property type="component" value="Unassembled WGS sequence"/>
</dbReference>
<dbReference type="SUPFAM" id="SSF143842">
    <property type="entry name" value="YwmB-like"/>
    <property type="match status" value="1"/>
</dbReference>
<protein>
    <submittedName>
        <fullName evidence="1">TATA-box binding</fullName>
    </submittedName>
</protein>
<dbReference type="EMBL" id="FOHU01000002">
    <property type="protein sequence ID" value="SES83547.1"/>
    <property type="molecule type" value="Genomic_DNA"/>
</dbReference>
<dbReference type="InterPro" id="IPR014794">
    <property type="entry name" value="DUF1779"/>
</dbReference>
<evidence type="ECO:0000313" key="1">
    <source>
        <dbReference type="EMBL" id="SES83547.1"/>
    </source>
</evidence>
<evidence type="ECO:0000313" key="2">
    <source>
        <dbReference type="Proteomes" id="UP000199568"/>
    </source>
</evidence>
<reference evidence="1 2" key="1">
    <citation type="submission" date="2016-10" db="EMBL/GenBank/DDBJ databases">
        <authorList>
            <person name="de Groot N.N."/>
        </authorList>
    </citation>
    <scope>NUCLEOTIDE SEQUENCE [LARGE SCALE GENOMIC DNA]</scope>
    <source>
        <strain evidence="1 2">DSM 18979</strain>
    </source>
</reference>
<name>A0A1H9ZPD1_9FIRM</name>
<organism evidence="1 2">
    <name type="scientific">Natronincola peptidivorans</name>
    <dbReference type="NCBI Taxonomy" id="426128"/>
    <lineage>
        <taxon>Bacteria</taxon>
        <taxon>Bacillati</taxon>
        <taxon>Bacillota</taxon>
        <taxon>Clostridia</taxon>
        <taxon>Peptostreptococcales</taxon>
        <taxon>Natronincolaceae</taxon>
        <taxon>Natronincola</taxon>
    </lineage>
</organism>
<proteinExistence type="predicted"/>
<dbReference type="STRING" id="426128.SAMN05660297_00661"/>
<sequence>MKKVYYAGIIFLLFLSFFYIASAIQNGNNMIDTEDPMVKIFEESGADILEANITTTLELPDTLWSKEEVQEIKETLKKKLGFSDKEEIVIHDGYWSLYEEASIEEDENKLFIHEFSDIGMSQIIVTNTNETGDIITFIVYTAEIQEEKTSYIIIDIIQNKRYKDIVDQCNQSKEILEKHGSNIETTINLVGTYDGRMAKEDGESIINGLIQLVNGNKVEEVAEELYISTTVYTPTIPEAIQYGNHKVNLQLAMRYNDYEEKTYLYIANPLITLTY</sequence>
<gene>
    <name evidence="1" type="ORF">SAMN05660297_00661</name>
</gene>
<keyword evidence="2" id="KW-1185">Reference proteome</keyword>